<accession>A0A3P7JHD6</accession>
<proteinExistence type="predicted"/>
<dbReference type="EMBL" id="UYYB01135444">
    <property type="protein sequence ID" value="VDM85020.1"/>
    <property type="molecule type" value="Genomic_DNA"/>
</dbReference>
<keyword evidence="1" id="KW-1133">Transmembrane helix</keyword>
<keyword evidence="1" id="KW-0472">Membrane</keyword>
<evidence type="ECO:0000313" key="2">
    <source>
        <dbReference type="EMBL" id="VDM85020.1"/>
    </source>
</evidence>
<sequence length="78" mass="9032">MLLNQPISPKQLLLRHCEFAARFGRISNLDPYGRQLSFAQYYLLDVLFAVVSTLVIIAYISLKLFNRHYSLPAKCKKD</sequence>
<name>A0A3P7JHD6_STRVU</name>
<evidence type="ECO:0000256" key="1">
    <source>
        <dbReference type="SAM" id="Phobius"/>
    </source>
</evidence>
<keyword evidence="3" id="KW-1185">Reference proteome</keyword>
<protein>
    <recommendedName>
        <fullName evidence="4">Glucuronosyltransferase</fullName>
    </recommendedName>
</protein>
<evidence type="ECO:0000313" key="3">
    <source>
        <dbReference type="Proteomes" id="UP000270094"/>
    </source>
</evidence>
<dbReference type="Proteomes" id="UP000270094">
    <property type="component" value="Unassembled WGS sequence"/>
</dbReference>
<dbReference type="OrthoDB" id="5859629at2759"/>
<reference evidence="2 3" key="1">
    <citation type="submission" date="2018-11" db="EMBL/GenBank/DDBJ databases">
        <authorList>
            <consortium name="Pathogen Informatics"/>
        </authorList>
    </citation>
    <scope>NUCLEOTIDE SEQUENCE [LARGE SCALE GENOMIC DNA]</scope>
</reference>
<gene>
    <name evidence="2" type="ORF">SVUK_LOCUS20018</name>
</gene>
<dbReference type="AlphaFoldDB" id="A0A3P7JHD6"/>
<organism evidence="2 3">
    <name type="scientific">Strongylus vulgaris</name>
    <name type="common">Blood worm</name>
    <dbReference type="NCBI Taxonomy" id="40348"/>
    <lineage>
        <taxon>Eukaryota</taxon>
        <taxon>Metazoa</taxon>
        <taxon>Ecdysozoa</taxon>
        <taxon>Nematoda</taxon>
        <taxon>Chromadorea</taxon>
        <taxon>Rhabditida</taxon>
        <taxon>Rhabditina</taxon>
        <taxon>Rhabditomorpha</taxon>
        <taxon>Strongyloidea</taxon>
        <taxon>Strongylidae</taxon>
        <taxon>Strongylus</taxon>
    </lineage>
</organism>
<feature type="transmembrane region" description="Helical" evidence="1">
    <location>
        <begin position="41"/>
        <end position="62"/>
    </location>
</feature>
<keyword evidence="1" id="KW-0812">Transmembrane</keyword>
<evidence type="ECO:0008006" key="4">
    <source>
        <dbReference type="Google" id="ProtNLM"/>
    </source>
</evidence>